<name>A0A1E8B6R9_BACMY</name>
<proteinExistence type="predicted"/>
<evidence type="ECO:0000313" key="2">
    <source>
        <dbReference type="Proteomes" id="UP000175706"/>
    </source>
</evidence>
<sequence length="163" mass="18026">MSNLIHRSLHILVYEEVTNITHIIDYQATQPINKTGETTFTIPHSPNKAILANIKLKISRIDSRNNRVELIATVGVEGITEISQVLFRIFRDNTEIFNAQVGIESTDSEQFYAQTFQAIDQNVCCGTHEYSLTVENLTSGASADVVGPLSFSGLAIGQDHKCC</sequence>
<organism evidence="1 2">
    <name type="scientific">Bacillus mycoides</name>
    <dbReference type="NCBI Taxonomy" id="1405"/>
    <lineage>
        <taxon>Bacteria</taxon>
        <taxon>Bacillati</taxon>
        <taxon>Bacillota</taxon>
        <taxon>Bacilli</taxon>
        <taxon>Bacillales</taxon>
        <taxon>Bacillaceae</taxon>
        <taxon>Bacillus</taxon>
        <taxon>Bacillus cereus group</taxon>
    </lineage>
</organism>
<protein>
    <recommendedName>
        <fullName evidence="3">Exosporium protein C</fullName>
    </recommendedName>
</protein>
<evidence type="ECO:0000313" key="1">
    <source>
        <dbReference type="EMBL" id="OFD78333.1"/>
    </source>
</evidence>
<reference evidence="1 2" key="1">
    <citation type="submission" date="2016-05" db="EMBL/GenBank/DDBJ databases">
        <title>Bacillus thuringiensis and Bacillus weihenstephanensis as novel biocontrol agents of wilt causing Verticillium species.</title>
        <authorList>
            <person name="Hollensteiner J."/>
            <person name="Wemheuer F."/>
            <person name="Harting R."/>
            <person name="Kolarzyk A."/>
            <person name="Diaz-Valerio S."/>
            <person name="Poehlein A."/>
            <person name="Brzuszkiewicz E."/>
            <person name="Nesemann K."/>
            <person name="Braus-Stromeyer S."/>
            <person name="Braus G."/>
            <person name="Daniel R."/>
            <person name="Liesegang H."/>
        </authorList>
    </citation>
    <scope>NUCLEOTIDE SEQUENCE [LARGE SCALE GENOMIC DNA]</scope>
    <source>
        <strain evidence="1 2">GOE8</strain>
    </source>
</reference>
<comment type="caution">
    <text evidence="1">The sequence shown here is derived from an EMBL/GenBank/DDBJ whole genome shotgun (WGS) entry which is preliminary data.</text>
</comment>
<gene>
    <name evidence="1" type="ORF">BWGOE8_28430</name>
</gene>
<dbReference type="EMBL" id="LXLT01000035">
    <property type="protein sequence ID" value="OFD78333.1"/>
    <property type="molecule type" value="Genomic_DNA"/>
</dbReference>
<evidence type="ECO:0008006" key="3">
    <source>
        <dbReference type="Google" id="ProtNLM"/>
    </source>
</evidence>
<dbReference type="Proteomes" id="UP000175706">
    <property type="component" value="Unassembled WGS sequence"/>
</dbReference>
<dbReference type="AlphaFoldDB" id="A0A1E8B6R9"/>
<dbReference type="PATRIC" id="fig|86662.25.peg.2895"/>
<accession>A0A1E8B6R9</accession>